<keyword evidence="5 6" id="KW-0234">DNA repair</keyword>
<accession>A0A1M6HPU0</accession>
<dbReference type="InterPro" id="IPR012340">
    <property type="entry name" value="NA-bd_OB-fold"/>
</dbReference>
<keyword evidence="4 6" id="KW-0233">DNA recombination</keyword>
<keyword evidence="9" id="KW-0378">Hydrolase</keyword>
<keyword evidence="9" id="KW-0347">Helicase</keyword>
<protein>
    <recommendedName>
        <fullName evidence="6">Holliday junction branch migration complex subunit RuvA</fullName>
    </recommendedName>
</protein>
<comment type="function">
    <text evidence="6">The RuvA-RuvB-RuvC complex processes Holliday junction (HJ) DNA during genetic recombination and DNA repair, while the RuvA-RuvB complex plays an important role in the rescue of blocked DNA replication forks via replication fork reversal (RFR). RuvA specifically binds to HJ cruciform DNA, conferring on it an open structure. The RuvB hexamer acts as an ATP-dependent pump, pulling dsDNA into and through the RuvAB complex. HJ branch migration allows RuvC to scan DNA until it finds its consensus sequence, where it cleaves and resolves the cruciform DNA.</text>
</comment>
<dbReference type="EMBL" id="FQZS01000022">
    <property type="protein sequence ID" value="SHJ24235.1"/>
    <property type="molecule type" value="Genomic_DNA"/>
</dbReference>
<keyword evidence="10" id="KW-1185">Reference proteome</keyword>
<comment type="subcellular location">
    <subcellularLocation>
        <location evidence="6">Cytoplasm</location>
    </subcellularLocation>
</comment>
<proteinExistence type="inferred from homology"/>
<dbReference type="GO" id="GO:0000400">
    <property type="term" value="F:four-way junction DNA binding"/>
    <property type="evidence" value="ECO:0007669"/>
    <property type="project" value="UniProtKB-UniRule"/>
</dbReference>
<organism evidence="9 10">
    <name type="scientific">Lutispora thermophila DSM 19022</name>
    <dbReference type="NCBI Taxonomy" id="1122184"/>
    <lineage>
        <taxon>Bacteria</taxon>
        <taxon>Bacillati</taxon>
        <taxon>Bacillota</taxon>
        <taxon>Clostridia</taxon>
        <taxon>Lutisporales</taxon>
        <taxon>Lutisporaceae</taxon>
        <taxon>Lutispora</taxon>
    </lineage>
</organism>
<dbReference type="GO" id="GO:0005737">
    <property type="term" value="C:cytoplasm"/>
    <property type="evidence" value="ECO:0007669"/>
    <property type="project" value="UniProtKB-SubCell"/>
</dbReference>
<reference evidence="9 10" key="1">
    <citation type="submission" date="2016-11" db="EMBL/GenBank/DDBJ databases">
        <authorList>
            <person name="Jaros S."/>
            <person name="Januszkiewicz K."/>
            <person name="Wedrychowicz H."/>
        </authorList>
    </citation>
    <scope>NUCLEOTIDE SEQUENCE [LARGE SCALE GENOMIC DNA]</scope>
    <source>
        <strain evidence="9 10">DSM 19022</strain>
    </source>
</reference>
<dbReference type="Proteomes" id="UP000184442">
    <property type="component" value="Unassembled WGS sequence"/>
</dbReference>
<dbReference type="SUPFAM" id="SSF47781">
    <property type="entry name" value="RuvA domain 2-like"/>
    <property type="match status" value="1"/>
</dbReference>
<evidence type="ECO:0000313" key="10">
    <source>
        <dbReference type="Proteomes" id="UP000184442"/>
    </source>
</evidence>
<dbReference type="HAMAP" id="MF_00031">
    <property type="entry name" value="DNA_HJ_migration_RuvA"/>
    <property type="match status" value="1"/>
</dbReference>
<evidence type="ECO:0000256" key="6">
    <source>
        <dbReference type="HAMAP-Rule" id="MF_00031"/>
    </source>
</evidence>
<keyword evidence="9" id="KW-0547">Nucleotide-binding</keyword>
<dbReference type="RefSeq" id="WP_073026914.1">
    <property type="nucleotide sequence ID" value="NZ_FQZS01000022.1"/>
</dbReference>
<keyword evidence="2 6" id="KW-0227">DNA damage</keyword>
<dbReference type="SUPFAM" id="SSF46929">
    <property type="entry name" value="DNA helicase RuvA subunit, C-terminal domain"/>
    <property type="match status" value="1"/>
</dbReference>
<evidence type="ECO:0000256" key="1">
    <source>
        <dbReference type="ARBA" id="ARBA00022490"/>
    </source>
</evidence>
<gene>
    <name evidence="6" type="primary">ruvA</name>
    <name evidence="9" type="ORF">SAMN02745176_02887</name>
</gene>
<comment type="caution">
    <text evidence="6">Lacks conserved residue(s) required for the propagation of feature annotation.</text>
</comment>
<dbReference type="InterPro" id="IPR010994">
    <property type="entry name" value="RuvA_2-like"/>
</dbReference>
<name>A0A1M6HPU0_9FIRM</name>
<sequence length="194" mass="21376">MFDYLNGVVAETGEGFIVIDIGGIGYKVFSSSNTILHVKNVSKVKLYTHLHVKEDDIVLYGFLSKNELDLFKLLISVTSVGPKAALAIMSCLKPNDLIIAIQTKNIKALTQAPGIGKKIAERIILELRDKICIDTDVMLNNDEKVTSSMSEVIEALVSLGYSYNEAALAFSKIENKEKSIDNLIKEALKQLSRI</sequence>
<dbReference type="Gene3D" id="2.40.50.140">
    <property type="entry name" value="Nucleic acid-binding proteins"/>
    <property type="match status" value="1"/>
</dbReference>
<evidence type="ECO:0000256" key="3">
    <source>
        <dbReference type="ARBA" id="ARBA00023125"/>
    </source>
</evidence>
<dbReference type="AlphaFoldDB" id="A0A1M6HPU0"/>
<keyword evidence="3 6" id="KW-0238">DNA-binding</keyword>
<dbReference type="SUPFAM" id="SSF50249">
    <property type="entry name" value="Nucleic acid-binding proteins"/>
    <property type="match status" value="1"/>
</dbReference>
<dbReference type="InterPro" id="IPR000085">
    <property type="entry name" value="RuvA"/>
</dbReference>
<dbReference type="CDD" id="cd14332">
    <property type="entry name" value="UBA_RuvA_C"/>
    <property type="match status" value="1"/>
</dbReference>
<feature type="domain" description="Holliday junction DNA helicase RuvA C-terminal" evidence="8">
    <location>
        <begin position="150"/>
        <end position="192"/>
    </location>
</feature>
<dbReference type="GO" id="GO:0009379">
    <property type="term" value="C:Holliday junction helicase complex"/>
    <property type="evidence" value="ECO:0007669"/>
    <property type="project" value="InterPro"/>
</dbReference>
<keyword evidence="9" id="KW-0067">ATP-binding</keyword>
<feature type="region of interest" description="Domain III" evidence="6">
    <location>
        <begin position="146"/>
        <end position="194"/>
    </location>
</feature>
<evidence type="ECO:0000313" key="9">
    <source>
        <dbReference type="EMBL" id="SHJ24235.1"/>
    </source>
</evidence>
<comment type="domain">
    <text evidence="6">Has three domains with a flexible linker between the domains II and III and assumes an 'L' shape. Domain III is highly mobile and contacts RuvB.</text>
</comment>
<dbReference type="InterPro" id="IPR011114">
    <property type="entry name" value="RuvA_C"/>
</dbReference>
<evidence type="ECO:0000259" key="7">
    <source>
        <dbReference type="Pfam" id="PF01330"/>
    </source>
</evidence>
<dbReference type="InterPro" id="IPR036267">
    <property type="entry name" value="RuvA_C_sf"/>
</dbReference>
<dbReference type="GO" id="GO:0048476">
    <property type="term" value="C:Holliday junction resolvase complex"/>
    <property type="evidence" value="ECO:0007669"/>
    <property type="project" value="UniProtKB-UniRule"/>
</dbReference>
<dbReference type="Gene3D" id="1.10.150.20">
    <property type="entry name" value="5' to 3' exonuclease, C-terminal subdomain"/>
    <property type="match status" value="1"/>
</dbReference>
<dbReference type="GO" id="GO:0006310">
    <property type="term" value="P:DNA recombination"/>
    <property type="evidence" value="ECO:0007669"/>
    <property type="project" value="UniProtKB-UniRule"/>
</dbReference>
<dbReference type="Pfam" id="PF01330">
    <property type="entry name" value="RuvA_N"/>
    <property type="match status" value="1"/>
</dbReference>
<dbReference type="GO" id="GO:0009378">
    <property type="term" value="F:four-way junction helicase activity"/>
    <property type="evidence" value="ECO:0007669"/>
    <property type="project" value="InterPro"/>
</dbReference>
<dbReference type="GO" id="GO:0006281">
    <property type="term" value="P:DNA repair"/>
    <property type="evidence" value="ECO:0007669"/>
    <property type="project" value="UniProtKB-UniRule"/>
</dbReference>
<dbReference type="STRING" id="1122184.SAMN02745176_02887"/>
<feature type="domain" description="DNA helicase Holliday junction RuvA type" evidence="7">
    <location>
        <begin position="1"/>
        <end position="61"/>
    </location>
</feature>
<comment type="similarity">
    <text evidence="6">Belongs to the RuvA family.</text>
</comment>
<evidence type="ECO:0000256" key="2">
    <source>
        <dbReference type="ARBA" id="ARBA00022763"/>
    </source>
</evidence>
<dbReference type="Pfam" id="PF14520">
    <property type="entry name" value="HHH_5"/>
    <property type="match status" value="1"/>
</dbReference>
<dbReference type="GO" id="GO:0005524">
    <property type="term" value="F:ATP binding"/>
    <property type="evidence" value="ECO:0007669"/>
    <property type="project" value="InterPro"/>
</dbReference>
<comment type="subunit">
    <text evidence="6">Homotetramer. Forms an RuvA(8)-RuvB(12)-Holliday junction (HJ) complex. HJ DNA is sandwiched between 2 RuvA tetramers; dsDNA enters through RuvA and exits via RuvB. An RuvB hexamer assembles on each DNA strand where it exits the tetramer. Each RuvB hexamer is contacted by two RuvA subunits (via domain III) on 2 adjacent RuvB subunits; this complex drives branch migration. In the full resolvosome a probable DNA-RuvA(4)-RuvB(12)-RuvC(2) complex forms which resolves the HJ.</text>
</comment>
<dbReference type="Pfam" id="PF07499">
    <property type="entry name" value="RuvA_C"/>
    <property type="match status" value="1"/>
</dbReference>
<evidence type="ECO:0000256" key="4">
    <source>
        <dbReference type="ARBA" id="ARBA00023172"/>
    </source>
</evidence>
<dbReference type="InterPro" id="IPR013849">
    <property type="entry name" value="DNA_helicase_Holl-junc_RuvA_I"/>
</dbReference>
<keyword evidence="1 6" id="KW-0963">Cytoplasm</keyword>
<evidence type="ECO:0000259" key="8">
    <source>
        <dbReference type="Pfam" id="PF07499"/>
    </source>
</evidence>
<dbReference type="NCBIfam" id="TIGR00084">
    <property type="entry name" value="ruvA"/>
    <property type="match status" value="1"/>
</dbReference>
<dbReference type="Gene3D" id="1.10.8.10">
    <property type="entry name" value="DNA helicase RuvA subunit, C-terminal domain"/>
    <property type="match status" value="1"/>
</dbReference>
<evidence type="ECO:0000256" key="5">
    <source>
        <dbReference type="ARBA" id="ARBA00023204"/>
    </source>
</evidence>